<dbReference type="AlphaFoldDB" id="A0A814BKX2"/>
<accession>A0A814BKX2</accession>
<evidence type="ECO:0000313" key="1">
    <source>
        <dbReference type="EMBL" id="CAF0929925.1"/>
    </source>
</evidence>
<proteinExistence type="predicted"/>
<dbReference type="Proteomes" id="UP000663860">
    <property type="component" value="Unassembled WGS sequence"/>
</dbReference>
<name>A0A814BKX2_9BILA</name>
<comment type="caution">
    <text evidence="1">The sequence shown here is derived from an EMBL/GenBank/DDBJ whole genome shotgun (WGS) entry which is preliminary data.</text>
</comment>
<evidence type="ECO:0000313" key="2">
    <source>
        <dbReference type="EMBL" id="CAF3644002.1"/>
    </source>
</evidence>
<gene>
    <name evidence="1" type="ORF">IZO911_LOCUS13810</name>
    <name evidence="2" type="ORF">KXQ929_LOCUS7363</name>
</gene>
<evidence type="ECO:0000313" key="3">
    <source>
        <dbReference type="Proteomes" id="UP000663860"/>
    </source>
</evidence>
<protein>
    <submittedName>
        <fullName evidence="1">Uncharacterized protein</fullName>
    </submittedName>
</protein>
<dbReference type="EMBL" id="CAJOBB010000301">
    <property type="protein sequence ID" value="CAF3644002.1"/>
    <property type="molecule type" value="Genomic_DNA"/>
</dbReference>
<reference evidence="1" key="1">
    <citation type="submission" date="2021-02" db="EMBL/GenBank/DDBJ databases">
        <authorList>
            <person name="Nowell W R."/>
        </authorList>
    </citation>
    <scope>NUCLEOTIDE SEQUENCE</scope>
</reference>
<sequence length="159" mass="17965">MGCTTGMLNPWTKEEVDIQLEQLIPLLPQAELMGGGIIKLRGSSGFFNPNSLLDPNWLKGKITPEEYRDAIDYINKRTGYTYIGLSKTVLLSDVRLREQLRTQAGMAAVEDLNKRYTSIKFTYQPTAETVVMNILPSLGHSRLIVGNRYTVTYLYIAFL</sequence>
<dbReference type="EMBL" id="CAJNOE010000112">
    <property type="protein sequence ID" value="CAF0929925.1"/>
    <property type="molecule type" value="Genomic_DNA"/>
</dbReference>
<organism evidence="1 3">
    <name type="scientific">Adineta steineri</name>
    <dbReference type="NCBI Taxonomy" id="433720"/>
    <lineage>
        <taxon>Eukaryota</taxon>
        <taxon>Metazoa</taxon>
        <taxon>Spiralia</taxon>
        <taxon>Gnathifera</taxon>
        <taxon>Rotifera</taxon>
        <taxon>Eurotatoria</taxon>
        <taxon>Bdelloidea</taxon>
        <taxon>Adinetida</taxon>
        <taxon>Adinetidae</taxon>
        <taxon>Adineta</taxon>
    </lineage>
</organism>
<dbReference type="Proteomes" id="UP000663868">
    <property type="component" value="Unassembled WGS sequence"/>
</dbReference>